<evidence type="ECO:0000259" key="1">
    <source>
        <dbReference type="Pfam" id="PF04015"/>
    </source>
</evidence>
<organism evidence="2 3">
    <name type="scientific">Candidatus Nealsonbacteria bacterium CG08_land_8_20_14_0_20_36_22</name>
    <dbReference type="NCBI Taxonomy" id="1974704"/>
    <lineage>
        <taxon>Bacteria</taxon>
        <taxon>Candidatus Nealsoniibacteriota</taxon>
    </lineage>
</organism>
<proteinExistence type="predicted"/>
<protein>
    <recommendedName>
        <fullName evidence="1">DUF362 domain-containing protein</fullName>
    </recommendedName>
</protein>
<name>A0A2H0YPY4_9BACT</name>
<sequence length="261" mass="30002">MVNRILVRKDLKKAISKAVDSIGGFKKFIKKGEVVLLKPNFNTADPFPGSTDLEFLKAVVELVYECDPKIVMLGDSSTISFNTRRIMEKLKIFDLEKMERPPKIYVFDERTWVKKEIPSGKYLKKVWVSQYLDRTDKLILLPCLKTHNLAQFTGSLKLSVGFIKPFQRIFLHNQHIQEKIAELNKIIHPDLIIMDARKCFINRGPDKGEICEPNLILASKDRVAIDVEGIKIIQNYKGNSLKGIDPWEMPQIKKAKEYGIT</sequence>
<evidence type="ECO:0000313" key="3">
    <source>
        <dbReference type="Proteomes" id="UP000231472"/>
    </source>
</evidence>
<reference evidence="3" key="1">
    <citation type="submission" date="2017-09" db="EMBL/GenBank/DDBJ databases">
        <title>Depth-based differentiation of microbial function through sediment-hosted aquifers and enrichment of novel symbionts in the deep terrestrial subsurface.</title>
        <authorList>
            <person name="Probst A.J."/>
            <person name="Ladd B."/>
            <person name="Jarett J.K."/>
            <person name="Geller-Mcgrath D.E."/>
            <person name="Sieber C.M.K."/>
            <person name="Emerson J.B."/>
            <person name="Anantharaman K."/>
            <person name="Thomas B.C."/>
            <person name="Malmstrom R."/>
            <person name="Stieglmeier M."/>
            <person name="Klingl A."/>
            <person name="Woyke T."/>
            <person name="Ryan C.M."/>
            <person name="Banfield J.F."/>
        </authorList>
    </citation>
    <scope>NUCLEOTIDE SEQUENCE [LARGE SCALE GENOMIC DNA]</scope>
</reference>
<dbReference type="EMBL" id="PEYC01000064">
    <property type="protein sequence ID" value="PIS39823.1"/>
    <property type="molecule type" value="Genomic_DNA"/>
</dbReference>
<feature type="domain" description="DUF362" evidence="1">
    <location>
        <begin position="35"/>
        <end position="229"/>
    </location>
</feature>
<dbReference type="AlphaFoldDB" id="A0A2H0YPY4"/>
<evidence type="ECO:0000313" key="2">
    <source>
        <dbReference type="EMBL" id="PIS39823.1"/>
    </source>
</evidence>
<comment type="caution">
    <text evidence="2">The sequence shown here is derived from an EMBL/GenBank/DDBJ whole genome shotgun (WGS) entry which is preliminary data.</text>
</comment>
<dbReference type="Proteomes" id="UP000231472">
    <property type="component" value="Unassembled WGS sequence"/>
</dbReference>
<gene>
    <name evidence="2" type="ORF">COT32_03075</name>
</gene>
<accession>A0A2H0YPY4</accession>
<dbReference type="InterPro" id="IPR007160">
    <property type="entry name" value="DUF362"/>
</dbReference>
<dbReference type="Pfam" id="PF04015">
    <property type="entry name" value="DUF362"/>
    <property type="match status" value="1"/>
</dbReference>